<keyword evidence="2" id="KW-0808">Transferase</keyword>
<dbReference type="PANTHER" id="PTHR31642">
    <property type="entry name" value="TRICHOTHECENE 3-O-ACETYLTRANSFERASE"/>
    <property type="match status" value="1"/>
</dbReference>
<organism evidence="4 5">
    <name type="scientific">Beta vulgaris subsp. vulgaris</name>
    <name type="common">Beet</name>
    <dbReference type="NCBI Taxonomy" id="3555"/>
    <lineage>
        <taxon>Eukaryota</taxon>
        <taxon>Viridiplantae</taxon>
        <taxon>Streptophyta</taxon>
        <taxon>Embryophyta</taxon>
        <taxon>Tracheophyta</taxon>
        <taxon>Spermatophyta</taxon>
        <taxon>Magnoliopsida</taxon>
        <taxon>eudicotyledons</taxon>
        <taxon>Gunneridae</taxon>
        <taxon>Pentapetalae</taxon>
        <taxon>Caryophyllales</taxon>
        <taxon>Chenopodiaceae</taxon>
        <taxon>Betoideae</taxon>
        <taxon>Beta</taxon>
    </lineage>
</organism>
<dbReference type="Gene3D" id="3.30.559.10">
    <property type="entry name" value="Chloramphenicol acetyltransferase-like domain"/>
    <property type="match status" value="2"/>
</dbReference>
<dbReference type="PANTHER" id="PTHR31642:SF11">
    <property type="entry name" value="SHIKIMATE O-HYDROXYCINNAMOYLTRANSFERASE"/>
    <property type="match status" value="1"/>
</dbReference>
<name>A0A0J8DWM8_BETVV</name>
<sequence length="323" mass="36826">MRQASRLKRLKQRTFLLILVTLSPILNFASWSYLCATTRVVSRCSPLLMLRVTRFKCGGVSIGLGTHHYVTDGIGYAYFINSWARLARGFELNVQPFHARAVYLAPRDPPQVSFQHLEYEPAIPPKGNQCEMSRECLFKLSKDQVDTLKVKATFPSQEVESYKLSTYEILAGHVWRCASKARGLIDDQCVKLHIPIDGRSRLRDPTIPQEYFGNVVFFTACTAKASDITSKPLWYAANKVHEALQKVEKTEYLRSAIDYLEMQSDITNLVRVACDENNPYLSINSWGRIPFYEADFGWGKPKFVGASILPCKPKQGWQLFTMH</sequence>
<comment type="similarity">
    <text evidence="1">Belongs to the plant acyltransferase family.</text>
</comment>
<accession>A0A0J8DWM8</accession>
<gene>
    <name evidence="4" type="ORF">BVRB_009870</name>
</gene>
<dbReference type="OrthoDB" id="671439at2759"/>
<dbReference type="GO" id="GO:0016747">
    <property type="term" value="F:acyltransferase activity, transferring groups other than amino-acyl groups"/>
    <property type="evidence" value="ECO:0007669"/>
    <property type="project" value="TreeGrafter"/>
</dbReference>
<dbReference type="Pfam" id="PF02458">
    <property type="entry name" value="Transferase"/>
    <property type="match status" value="1"/>
</dbReference>
<evidence type="ECO:0000256" key="1">
    <source>
        <dbReference type="ARBA" id="ARBA00009861"/>
    </source>
</evidence>
<dbReference type="AlphaFoldDB" id="A0A0J8DWM8"/>
<dbReference type="EMBL" id="KQ090494">
    <property type="protein sequence ID" value="KMS95265.1"/>
    <property type="molecule type" value="Genomic_DNA"/>
</dbReference>
<reference evidence="4 5" key="1">
    <citation type="journal article" date="2014" name="Nature">
        <title>The genome of the recently domesticated crop plant sugar beet (Beta vulgaris).</title>
        <authorList>
            <person name="Dohm J.C."/>
            <person name="Minoche A.E."/>
            <person name="Holtgrawe D."/>
            <person name="Capella-Gutierrez S."/>
            <person name="Zakrzewski F."/>
            <person name="Tafer H."/>
            <person name="Rupp O."/>
            <person name="Sorensen T.R."/>
            <person name="Stracke R."/>
            <person name="Reinhardt R."/>
            <person name="Goesmann A."/>
            <person name="Kraft T."/>
            <person name="Schulz B."/>
            <person name="Stadler P.F."/>
            <person name="Schmidt T."/>
            <person name="Gabaldon T."/>
            <person name="Lehrach H."/>
            <person name="Weisshaar B."/>
            <person name="Himmelbauer H."/>
        </authorList>
    </citation>
    <scope>NUCLEOTIDE SEQUENCE [LARGE SCALE GENOMIC DNA]</scope>
    <source>
        <tissue evidence="4">Taproot</tissue>
    </source>
</reference>
<dbReference type="OMA" id="CEMSREC"/>
<evidence type="ECO:0000313" key="5">
    <source>
        <dbReference type="Proteomes" id="UP000035740"/>
    </source>
</evidence>
<evidence type="ECO:0000256" key="3">
    <source>
        <dbReference type="ARBA" id="ARBA00023315"/>
    </source>
</evidence>
<dbReference type="Proteomes" id="UP000035740">
    <property type="component" value="Unassembled WGS sequence"/>
</dbReference>
<dbReference type="eggNOG" id="ENOG502QTJX">
    <property type="taxonomic scope" value="Eukaryota"/>
</dbReference>
<keyword evidence="5" id="KW-1185">Reference proteome</keyword>
<proteinExistence type="inferred from homology"/>
<dbReference type="InterPro" id="IPR050317">
    <property type="entry name" value="Plant_Fungal_Acyltransferase"/>
</dbReference>
<dbReference type="SMR" id="A0A0J8DWM8"/>
<dbReference type="Gramene" id="KMS95265">
    <property type="protein sequence ID" value="KMS95265"/>
    <property type="gene ID" value="BVRB_009870"/>
</dbReference>
<protein>
    <submittedName>
        <fullName evidence="4">Uncharacterized protein</fullName>
    </submittedName>
</protein>
<dbReference type="InterPro" id="IPR023213">
    <property type="entry name" value="CAT-like_dom_sf"/>
</dbReference>
<keyword evidence="3" id="KW-0012">Acyltransferase</keyword>
<evidence type="ECO:0000256" key="2">
    <source>
        <dbReference type="ARBA" id="ARBA00022679"/>
    </source>
</evidence>
<evidence type="ECO:0000313" key="4">
    <source>
        <dbReference type="EMBL" id="KMS95265.1"/>
    </source>
</evidence>